<evidence type="ECO:0000256" key="1">
    <source>
        <dbReference type="PROSITE-ProRule" id="PRU00803"/>
    </source>
</evidence>
<comment type="caution">
    <text evidence="2">The sequence shown here is derived from an EMBL/GenBank/DDBJ whole genome shotgun (WGS) entry which is preliminary data.</text>
</comment>
<dbReference type="PROSITE" id="PS51470">
    <property type="entry name" value="FG_GAP"/>
    <property type="match status" value="2"/>
</dbReference>
<feature type="non-terminal residue" evidence="2">
    <location>
        <position position="190"/>
    </location>
</feature>
<protein>
    <submittedName>
        <fullName evidence="2">Integrin alpha-5</fullName>
    </submittedName>
</protein>
<evidence type="ECO:0000313" key="2">
    <source>
        <dbReference type="EMBL" id="MED6249030.1"/>
    </source>
</evidence>
<dbReference type="PANTHER" id="PTHR23220">
    <property type="entry name" value="INTEGRIN ALPHA"/>
    <property type="match status" value="1"/>
</dbReference>
<dbReference type="InterPro" id="IPR028994">
    <property type="entry name" value="Integrin_alpha_N"/>
</dbReference>
<dbReference type="InterPro" id="IPR013519">
    <property type="entry name" value="Int_alpha_beta-p"/>
</dbReference>
<keyword evidence="3" id="KW-1185">Reference proteome</keyword>
<feature type="repeat" description="FG-GAP" evidence="1">
    <location>
        <begin position="87"/>
        <end position="148"/>
    </location>
</feature>
<dbReference type="EMBL" id="JAHUTI010051164">
    <property type="protein sequence ID" value="MED6249030.1"/>
    <property type="molecule type" value="Genomic_DNA"/>
</dbReference>
<feature type="repeat" description="FG-GAP" evidence="1">
    <location>
        <begin position="153"/>
        <end position="190"/>
    </location>
</feature>
<dbReference type="GO" id="GO:0007229">
    <property type="term" value="P:integrin-mediated signaling pathway"/>
    <property type="evidence" value="ECO:0007669"/>
    <property type="project" value="UniProtKB-KW"/>
</dbReference>
<proteinExistence type="predicted"/>
<reference evidence="2 3" key="1">
    <citation type="submission" date="2021-07" db="EMBL/GenBank/DDBJ databases">
        <authorList>
            <person name="Palmer J.M."/>
        </authorList>
    </citation>
    <scope>NUCLEOTIDE SEQUENCE [LARGE SCALE GENOMIC DNA]</scope>
    <source>
        <strain evidence="2 3">AT_MEX2019</strain>
        <tissue evidence="2">Muscle</tissue>
    </source>
</reference>
<keyword evidence="2" id="KW-0401">Integrin</keyword>
<dbReference type="Proteomes" id="UP001345963">
    <property type="component" value="Unassembled WGS sequence"/>
</dbReference>
<accession>A0ABU7BHF5</accession>
<sequence length="190" mass="21330">MHIAYSDIAINNKSAQMLMHFWFFPAARKTLFTFLLSSIIILIGAPKANTSQLDIIEGGAVYQCSWSQNNCSVVSFDQQGDRYFYINDVNTQVEFKSHQWFGAVVRSHGNSILACAPRYYWRTEHDTPFSDVTGTCYLSVDGLKTFVEYAPCRTERHGPAGQGYCQGGFSADFTKDGRVVLGGPGSFYWQ</sequence>
<dbReference type="SUPFAM" id="SSF69318">
    <property type="entry name" value="Integrin alpha N-terminal domain"/>
    <property type="match status" value="1"/>
</dbReference>
<gene>
    <name evidence="2" type="primary">ITGA5_1</name>
    <name evidence="2" type="ORF">ATANTOWER_008331</name>
</gene>
<organism evidence="2 3">
    <name type="scientific">Ataeniobius toweri</name>
    <dbReference type="NCBI Taxonomy" id="208326"/>
    <lineage>
        <taxon>Eukaryota</taxon>
        <taxon>Metazoa</taxon>
        <taxon>Chordata</taxon>
        <taxon>Craniata</taxon>
        <taxon>Vertebrata</taxon>
        <taxon>Euteleostomi</taxon>
        <taxon>Actinopterygii</taxon>
        <taxon>Neopterygii</taxon>
        <taxon>Teleostei</taxon>
        <taxon>Neoteleostei</taxon>
        <taxon>Acanthomorphata</taxon>
        <taxon>Ovalentaria</taxon>
        <taxon>Atherinomorphae</taxon>
        <taxon>Cyprinodontiformes</taxon>
        <taxon>Goodeidae</taxon>
        <taxon>Ataeniobius</taxon>
    </lineage>
</organism>
<name>A0ABU7BHF5_9TELE</name>
<dbReference type="PANTHER" id="PTHR23220:SF3">
    <property type="entry name" value="INTEGRIN ALPHA-5"/>
    <property type="match status" value="1"/>
</dbReference>
<evidence type="ECO:0000313" key="3">
    <source>
        <dbReference type="Proteomes" id="UP001345963"/>
    </source>
</evidence>
<dbReference type="Gene3D" id="2.130.10.130">
    <property type="entry name" value="Integrin alpha, N-terminal"/>
    <property type="match status" value="1"/>
</dbReference>